<comment type="caution">
    <text evidence="1">The sequence shown here is derived from an EMBL/GenBank/DDBJ whole genome shotgun (WGS) entry which is preliminary data.</text>
</comment>
<sequence length="197" mass="21491">MGNLESTPDGPLLNDQLENDLQRRKEGEEEEEQIAVHGSQIAVDPAAAAAARAYQLIRRYCRPGGVLEGGRLTSSQALGGFQQQNVWEECGERNKGEGKQLSPLTLIILIVGTWLIYLEGRGEGRGCYRSLATDLRVARSVRPSLAVVVHLVQVTSQVTLAWDIRTPNLMGLYRGVSSFSHLYLGVSSQEGRTSASV</sequence>
<evidence type="ECO:0000313" key="2">
    <source>
        <dbReference type="Proteomes" id="UP001283361"/>
    </source>
</evidence>
<reference evidence="1" key="1">
    <citation type="journal article" date="2023" name="G3 (Bethesda)">
        <title>A reference genome for the long-term kleptoplast-retaining sea slug Elysia crispata morphotype clarki.</title>
        <authorList>
            <person name="Eastman K.E."/>
            <person name="Pendleton A.L."/>
            <person name="Shaikh M.A."/>
            <person name="Suttiyut T."/>
            <person name="Ogas R."/>
            <person name="Tomko P."/>
            <person name="Gavelis G."/>
            <person name="Widhalm J.R."/>
            <person name="Wisecaver J.H."/>
        </authorList>
    </citation>
    <scope>NUCLEOTIDE SEQUENCE</scope>
    <source>
        <strain evidence="1">ECLA1</strain>
    </source>
</reference>
<accession>A0AAE1B5U4</accession>
<evidence type="ECO:0000313" key="1">
    <source>
        <dbReference type="EMBL" id="KAK3800183.1"/>
    </source>
</evidence>
<name>A0AAE1B5U4_9GAST</name>
<keyword evidence="2" id="KW-1185">Reference proteome</keyword>
<dbReference type="AlphaFoldDB" id="A0AAE1B5U4"/>
<organism evidence="1 2">
    <name type="scientific">Elysia crispata</name>
    <name type="common">lettuce slug</name>
    <dbReference type="NCBI Taxonomy" id="231223"/>
    <lineage>
        <taxon>Eukaryota</taxon>
        <taxon>Metazoa</taxon>
        <taxon>Spiralia</taxon>
        <taxon>Lophotrochozoa</taxon>
        <taxon>Mollusca</taxon>
        <taxon>Gastropoda</taxon>
        <taxon>Heterobranchia</taxon>
        <taxon>Euthyneura</taxon>
        <taxon>Panpulmonata</taxon>
        <taxon>Sacoglossa</taxon>
        <taxon>Placobranchoidea</taxon>
        <taxon>Plakobranchidae</taxon>
        <taxon>Elysia</taxon>
    </lineage>
</organism>
<protein>
    <submittedName>
        <fullName evidence="1">Uncharacterized protein</fullName>
    </submittedName>
</protein>
<gene>
    <name evidence="1" type="ORF">RRG08_016290</name>
</gene>
<dbReference type="Proteomes" id="UP001283361">
    <property type="component" value="Unassembled WGS sequence"/>
</dbReference>
<proteinExistence type="predicted"/>
<dbReference type="EMBL" id="JAWDGP010000492">
    <property type="protein sequence ID" value="KAK3800183.1"/>
    <property type="molecule type" value="Genomic_DNA"/>
</dbReference>